<dbReference type="Proteomes" id="UP000284277">
    <property type="component" value="Unassembled WGS sequence"/>
</dbReference>
<sequence>MPKLNDLTKDITSKVINQNMDYVIEKVSKTVSNSSYKHMEITPDTAALIGCVTAASVSVSVELATIATLSILSELGLLEIDEKPSLHIVSTKDE</sequence>
<gene>
    <name evidence="1" type="ORF">BET01_04695</name>
</gene>
<keyword evidence="2" id="KW-1185">Reference proteome</keyword>
<evidence type="ECO:0000313" key="1">
    <source>
        <dbReference type="EMBL" id="RKD31151.1"/>
    </source>
</evidence>
<dbReference type="OrthoDB" id="2084053at2"/>
<dbReference type="RefSeq" id="WP_120197369.1">
    <property type="nucleotide sequence ID" value="NZ_MCIA01000023.1"/>
</dbReference>
<proteinExistence type="predicted"/>
<organism evidence="1 2">
    <name type="scientific">Lacrimispora algidixylanolytica</name>
    <dbReference type="NCBI Taxonomy" id="94868"/>
    <lineage>
        <taxon>Bacteria</taxon>
        <taxon>Bacillati</taxon>
        <taxon>Bacillota</taxon>
        <taxon>Clostridia</taxon>
        <taxon>Lachnospirales</taxon>
        <taxon>Lachnospiraceae</taxon>
        <taxon>Lacrimispora</taxon>
    </lineage>
</organism>
<evidence type="ECO:0000313" key="2">
    <source>
        <dbReference type="Proteomes" id="UP000284277"/>
    </source>
</evidence>
<name>A0A419T160_9FIRM</name>
<accession>A0A419T160</accession>
<dbReference type="AlphaFoldDB" id="A0A419T160"/>
<protein>
    <submittedName>
        <fullName evidence="1">Uncharacterized protein</fullName>
    </submittedName>
</protein>
<dbReference type="EMBL" id="MCIA01000023">
    <property type="protein sequence ID" value="RKD31151.1"/>
    <property type="molecule type" value="Genomic_DNA"/>
</dbReference>
<comment type="caution">
    <text evidence="1">The sequence shown here is derived from an EMBL/GenBank/DDBJ whole genome shotgun (WGS) entry which is preliminary data.</text>
</comment>
<reference evidence="1 2" key="1">
    <citation type="submission" date="2016-08" db="EMBL/GenBank/DDBJ databases">
        <title>A new outlook on sporulation: Clostridium algidixylanolyticum.</title>
        <authorList>
            <person name="Poppleton D.I."/>
            <person name="Gribaldo S."/>
        </authorList>
    </citation>
    <scope>NUCLEOTIDE SEQUENCE [LARGE SCALE GENOMIC DNA]</scope>
    <source>
        <strain evidence="1 2">SPL73</strain>
    </source>
</reference>